<reference evidence="1" key="1">
    <citation type="submission" date="2020-08" db="EMBL/GenBank/DDBJ databases">
        <title>Multicomponent nature underlies the extraordinary mechanical properties of spider dragline silk.</title>
        <authorList>
            <person name="Kono N."/>
            <person name="Nakamura H."/>
            <person name="Mori M."/>
            <person name="Yoshida Y."/>
            <person name="Ohtoshi R."/>
            <person name="Malay A.D."/>
            <person name="Moran D.A.P."/>
            <person name="Tomita M."/>
            <person name="Numata K."/>
            <person name="Arakawa K."/>
        </authorList>
    </citation>
    <scope>NUCLEOTIDE SEQUENCE</scope>
</reference>
<protein>
    <submittedName>
        <fullName evidence="1">Uncharacterized protein</fullName>
    </submittedName>
</protein>
<dbReference type="Proteomes" id="UP000887159">
    <property type="component" value="Unassembled WGS sequence"/>
</dbReference>
<evidence type="ECO:0000313" key="2">
    <source>
        <dbReference type="Proteomes" id="UP000887159"/>
    </source>
</evidence>
<keyword evidence="2" id="KW-1185">Reference proteome</keyword>
<name>A0A8X6SER9_TRICX</name>
<evidence type="ECO:0000313" key="1">
    <source>
        <dbReference type="EMBL" id="GFY10123.1"/>
    </source>
</evidence>
<organism evidence="1 2">
    <name type="scientific">Trichonephila clavipes</name>
    <name type="common">Golden silk orbweaver</name>
    <name type="synonym">Nephila clavipes</name>
    <dbReference type="NCBI Taxonomy" id="2585209"/>
    <lineage>
        <taxon>Eukaryota</taxon>
        <taxon>Metazoa</taxon>
        <taxon>Ecdysozoa</taxon>
        <taxon>Arthropoda</taxon>
        <taxon>Chelicerata</taxon>
        <taxon>Arachnida</taxon>
        <taxon>Araneae</taxon>
        <taxon>Araneomorphae</taxon>
        <taxon>Entelegynae</taxon>
        <taxon>Araneoidea</taxon>
        <taxon>Nephilidae</taxon>
        <taxon>Trichonephila</taxon>
    </lineage>
</organism>
<dbReference type="EMBL" id="BMAU01021294">
    <property type="protein sequence ID" value="GFY10123.1"/>
    <property type="molecule type" value="Genomic_DNA"/>
</dbReference>
<proteinExistence type="predicted"/>
<gene>
    <name evidence="1" type="ORF">TNCV_1946681</name>
</gene>
<sequence length="164" mass="18429">MTPELKPLSPNYHTTPTGKRFNSPTDLMCTLPYTARAAIDHDAGPHHDTACRISVLFLDIFWTISSTILAPDQLASTIRWQTEPTRLRIVRMPSPVQSNCDAHDTLANGQYGAVWSMGHTQQVCVRIVLLPSIVWQLFFGRSAFLRQQETDLPPAELWCACSFC</sequence>
<comment type="caution">
    <text evidence="1">The sequence shown here is derived from an EMBL/GenBank/DDBJ whole genome shotgun (WGS) entry which is preliminary data.</text>
</comment>
<dbReference type="AlphaFoldDB" id="A0A8X6SER9"/>
<accession>A0A8X6SER9</accession>